<name>A0A178XFW0_SINSA</name>
<keyword evidence="1" id="KW-0812">Transmembrane</keyword>
<feature type="transmembrane region" description="Helical" evidence="1">
    <location>
        <begin position="82"/>
        <end position="101"/>
    </location>
</feature>
<feature type="transmembrane region" description="Helical" evidence="1">
    <location>
        <begin position="12"/>
        <end position="36"/>
    </location>
</feature>
<dbReference type="EMBL" id="LNQB01000102">
    <property type="protein sequence ID" value="OAP34139.1"/>
    <property type="molecule type" value="Genomic_DNA"/>
</dbReference>
<keyword evidence="1" id="KW-1133">Transmembrane helix</keyword>
<evidence type="ECO:0000313" key="3">
    <source>
        <dbReference type="Proteomes" id="UP000078507"/>
    </source>
</evidence>
<dbReference type="Proteomes" id="UP000078507">
    <property type="component" value="Unassembled WGS sequence"/>
</dbReference>
<proteinExistence type="predicted"/>
<protein>
    <submittedName>
        <fullName evidence="2">Uncharacterized protein</fullName>
    </submittedName>
</protein>
<gene>
    <name evidence="2" type="ORF">ATB98_22635</name>
</gene>
<comment type="caution">
    <text evidence="2">The sequence shown here is derived from an EMBL/GenBank/DDBJ whole genome shotgun (WGS) entry which is preliminary data.</text>
</comment>
<dbReference type="RefSeq" id="WP_066879213.1">
    <property type="nucleotide sequence ID" value="NZ_LNQB01000102.1"/>
</dbReference>
<accession>A0A178XFW0</accession>
<keyword evidence="1" id="KW-0472">Membrane</keyword>
<dbReference type="AlphaFoldDB" id="A0A178XFW0"/>
<evidence type="ECO:0000313" key="2">
    <source>
        <dbReference type="EMBL" id="OAP34139.1"/>
    </source>
</evidence>
<sequence>MEKKRIKERIGGLTFDTAFWLALDNIGLLVFEFFLYGTARVVVPLLSFGRLVVDDFYLEDKGFNWFGLKRREDGRYLVNSDISKLAAVVFWVLCALAYVVFPRGL</sequence>
<reference evidence="2 3" key="1">
    <citation type="submission" date="2015-11" db="EMBL/GenBank/DDBJ databases">
        <title>Ensifer anhuiense sp. nov., an effective nitrogen fixation bacterium with Glycine soja.</title>
        <authorList>
            <person name="Yan H."/>
            <person name="Chen W."/>
        </authorList>
    </citation>
    <scope>NUCLEOTIDE SEQUENCE [LARGE SCALE GENOMIC DNA]</scope>
    <source>
        <strain evidence="2 3">LMG 7837</strain>
    </source>
</reference>
<evidence type="ECO:0000256" key="1">
    <source>
        <dbReference type="SAM" id="Phobius"/>
    </source>
</evidence>
<keyword evidence="3" id="KW-1185">Reference proteome</keyword>
<organism evidence="2 3">
    <name type="scientific">Sinorhizobium saheli</name>
    <dbReference type="NCBI Taxonomy" id="36856"/>
    <lineage>
        <taxon>Bacteria</taxon>
        <taxon>Pseudomonadati</taxon>
        <taxon>Pseudomonadota</taxon>
        <taxon>Alphaproteobacteria</taxon>
        <taxon>Hyphomicrobiales</taxon>
        <taxon>Rhizobiaceae</taxon>
        <taxon>Sinorhizobium/Ensifer group</taxon>
        <taxon>Sinorhizobium</taxon>
    </lineage>
</organism>